<dbReference type="Gene3D" id="1.20.120.1240">
    <property type="entry name" value="Dynamin, middle domain"/>
    <property type="match status" value="1"/>
</dbReference>
<dbReference type="InterPro" id="IPR027417">
    <property type="entry name" value="P-loop_NTPase"/>
</dbReference>
<evidence type="ECO:0008006" key="7">
    <source>
        <dbReference type="Google" id="ProtNLM"/>
    </source>
</evidence>
<feature type="domain" description="GED" evidence="3">
    <location>
        <begin position="637"/>
        <end position="725"/>
    </location>
</feature>
<keyword evidence="1" id="KW-0547">Nucleotide-binding</keyword>
<dbReference type="InterPro" id="IPR022812">
    <property type="entry name" value="Dynamin"/>
</dbReference>
<dbReference type="InterPro" id="IPR020850">
    <property type="entry name" value="GED_dom"/>
</dbReference>
<sequence length="725" mass="80559">MATDHSLGNNAFLAKIDRLRETNVGAQIPLPQVIVVGDQSSGKSSTLESLTGFAFPRAVNLCTRYVTQISCIRAPTKEICVSIIPRPNATPEIKARLQDFHHRLNNMDAASLAAIFQQANKAMGIEKIEGGPENTPAFSEDTLKIDISGPDERHLTLVDIPGIFRVSSPGVTTDGDIQLVLNMVKRYMENPRSIILAVIPANVDIASQEILRLAAEADPEGLRTMGVLTKVDLVSEQALKETILELVNGHRNPLKLGYCIIKNRGADDDTSSANALAAADRAFFQTPPWSTCSASALGADALQARVRSLLLDISKREFPNVRAHIESRRAAIMDQLAALGPSRADEGAQRRHLVKIAAQAQDLIMRATNGHYMGNNGIFQRVDALRLVTKLVGQNEIFSKTLAEYGHIQNFRASDDDDSDEEDVQVWLFEEPKNTLRGVSAKAQKNDQLKGADNKAAREYSDIQDIVTPDTTFPTPKRGPLTNLIREVFQASRGPELGTFNGTVLATIFRTITTRWEPLMLSHISKSIKYVHDFTHRLLEEICPDKKVRDELWGVLLRDELRQRYQSAMSHGKFLLDIERNGPPVTLNQIFNTTVQSKREETLSQRYQEGGSKPEAIIALGMKQLNLGDTENSEMICDDLLNTIESYYKVARERFVDTLCQQVIYHMLLTGPDSPLQILSPDRIMQLSADQLEAIAGEDMVTVDQRQTLQRQLDSVENAMTVMRS</sequence>
<dbReference type="InterPro" id="IPR001401">
    <property type="entry name" value="Dynamin_GTPase"/>
</dbReference>
<evidence type="ECO:0000256" key="2">
    <source>
        <dbReference type="ARBA" id="ARBA00023134"/>
    </source>
</evidence>
<comment type="caution">
    <text evidence="5">The sequence shown here is derived from an EMBL/GenBank/DDBJ whole genome shotgun (WGS) entry which is preliminary data.</text>
</comment>
<dbReference type="Proteomes" id="UP001642406">
    <property type="component" value="Unassembled WGS sequence"/>
</dbReference>
<gene>
    <name evidence="5" type="ORF">SBRCBS47491_008502</name>
</gene>
<dbReference type="InterPro" id="IPR030381">
    <property type="entry name" value="G_DYNAMIN_dom"/>
</dbReference>
<dbReference type="EMBL" id="CAWUHC010000112">
    <property type="protein sequence ID" value="CAK7233125.1"/>
    <property type="molecule type" value="Genomic_DNA"/>
</dbReference>
<evidence type="ECO:0000313" key="5">
    <source>
        <dbReference type="EMBL" id="CAK7233125.1"/>
    </source>
</evidence>
<protein>
    <recommendedName>
        <fullName evidence="7">Interferon-induced GTP-binding protein Mx</fullName>
    </recommendedName>
</protein>
<keyword evidence="6" id="KW-1185">Reference proteome</keyword>
<dbReference type="InterPro" id="IPR000375">
    <property type="entry name" value="Dynamin_stalk"/>
</dbReference>
<dbReference type="SUPFAM" id="SSF52540">
    <property type="entry name" value="P-loop containing nucleoside triphosphate hydrolases"/>
    <property type="match status" value="1"/>
</dbReference>
<dbReference type="InterPro" id="IPR045063">
    <property type="entry name" value="Dynamin_N"/>
</dbReference>
<reference evidence="5 6" key="1">
    <citation type="submission" date="2024-01" db="EMBL/GenBank/DDBJ databases">
        <authorList>
            <person name="Allen C."/>
            <person name="Tagirdzhanova G."/>
        </authorList>
    </citation>
    <scope>NUCLEOTIDE SEQUENCE [LARGE SCALE GENOMIC DNA]</scope>
</reference>
<feature type="domain" description="Dynamin-type G" evidence="4">
    <location>
        <begin position="27"/>
        <end position="319"/>
    </location>
</feature>
<organism evidence="5 6">
    <name type="scientific">Sporothrix bragantina</name>
    <dbReference type="NCBI Taxonomy" id="671064"/>
    <lineage>
        <taxon>Eukaryota</taxon>
        <taxon>Fungi</taxon>
        <taxon>Dikarya</taxon>
        <taxon>Ascomycota</taxon>
        <taxon>Pezizomycotina</taxon>
        <taxon>Sordariomycetes</taxon>
        <taxon>Sordariomycetidae</taxon>
        <taxon>Ophiostomatales</taxon>
        <taxon>Ophiostomataceae</taxon>
        <taxon>Sporothrix</taxon>
    </lineage>
</organism>
<dbReference type="CDD" id="cd08771">
    <property type="entry name" value="DLP_1"/>
    <property type="match status" value="1"/>
</dbReference>
<proteinExistence type="predicted"/>
<accession>A0ABP0CM39</accession>
<dbReference type="Pfam" id="PF00350">
    <property type="entry name" value="Dynamin_N"/>
    <property type="match status" value="1"/>
</dbReference>
<name>A0ABP0CM39_9PEZI</name>
<dbReference type="PANTHER" id="PTHR11566">
    <property type="entry name" value="DYNAMIN"/>
    <property type="match status" value="1"/>
</dbReference>
<dbReference type="PRINTS" id="PR00195">
    <property type="entry name" value="DYNAMIN"/>
</dbReference>
<dbReference type="PROSITE" id="PS51718">
    <property type="entry name" value="G_DYNAMIN_2"/>
    <property type="match status" value="1"/>
</dbReference>
<evidence type="ECO:0000259" key="3">
    <source>
        <dbReference type="PROSITE" id="PS51388"/>
    </source>
</evidence>
<evidence type="ECO:0000313" key="6">
    <source>
        <dbReference type="Proteomes" id="UP001642406"/>
    </source>
</evidence>
<dbReference type="Pfam" id="PF01031">
    <property type="entry name" value="Dynamin_M"/>
    <property type="match status" value="1"/>
</dbReference>
<dbReference type="Gene3D" id="3.40.50.300">
    <property type="entry name" value="P-loop containing nucleotide triphosphate hydrolases"/>
    <property type="match status" value="1"/>
</dbReference>
<dbReference type="PANTHER" id="PTHR11566:SF215">
    <property type="entry name" value="DYNAMIN GTPASE"/>
    <property type="match status" value="1"/>
</dbReference>
<keyword evidence="2" id="KW-0342">GTP-binding</keyword>
<dbReference type="PROSITE" id="PS51388">
    <property type="entry name" value="GED"/>
    <property type="match status" value="1"/>
</dbReference>
<evidence type="ECO:0000259" key="4">
    <source>
        <dbReference type="PROSITE" id="PS51718"/>
    </source>
</evidence>
<evidence type="ECO:0000256" key="1">
    <source>
        <dbReference type="ARBA" id="ARBA00022741"/>
    </source>
</evidence>
<dbReference type="SMART" id="SM00053">
    <property type="entry name" value="DYNc"/>
    <property type="match status" value="1"/>
</dbReference>